<feature type="region of interest" description="Disordered" evidence="1">
    <location>
        <begin position="1563"/>
        <end position="1591"/>
    </location>
</feature>
<dbReference type="EMBL" id="AWWV01014858">
    <property type="protein sequence ID" value="OMO54860.1"/>
    <property type="molecule type" value="Genomic_DNA"/>
</dbReference>
<feature type="region of interest" description="Disordered" evidence="1">
    <location>
        <begin position="650"/>
        <end position="670"/>
    </location>
</feature>
<dbReference type="Proteomes" id="UP000188268">
    <property type="component" value="Unassembled WGS sequence"/>
</dbReference>
<evidence type="ECO:0000256" key="1">
    <source>
        <dbReference type="SAM" id="MobiDB-lite"/>
    </source>
</evidence>
<feature type="compositionally biased region" description="Basic and acidic residues" evidence="1">
    <location>
        <begin position="107"/>
        <end position="118"/>
    </location>
</feature>
<evidence type="ECO:0000313" key="3">
    <source>
        <dbReference type="Proteomes" id="UP000188268"/>
    </source>
</evidence>
<sequence length="1878" mass="205694">MDFHCMKRKQLQALCKKHGVPANLTNRAMADRLASIFKEENEEPASSEELVSNPEELGSESGAKVTKKQAKKVRFSPDNQTFVYEVSAYGRPSRRSRRLSKNPALVTERDAKSEDIGKAADSQVRGRSSIVQNAVEDMVFSPPVGRKRGRGGMKGKDGEVNSIGKNAFSQNAVPEKVSADDSLPVPEGAETEKPLRRSKRNAKGNCAKSAAVLIQSETEVTKLQEQSEGDAALEKPPEGLRRYPSRRKSVVSGKGGNEEELGKRRYSLRRKSVVPQSGKGENEEKLGKMKTRKRARMAELDAIVEQSDEVERAEGALTSQDSAPLRRSRRRAVLQNTTSATDRELANKGDMGKMQQLSATFLGKDETAELPRKSIRNASRYNSSETFKEGLDRGSGANQCGFAEDSLLFLEMEENKDSAGNIEETLIATSVNVVGLSTDCEIQQSADKPMEFCENESNILGDERKTLVHGSDVKSEENCMSLQSADIKCVLDDSNRSEKKFIDFESNANHVDSSEITFPTESQAVEDTIASAEIAIKIGDGMSDQEMKEDTHSAPESLVVYEEDRNPVESDEERLVQVDTADGDTEMNDHHLLCWSVDGKGSVNDPALFETRPAEFESKVTNLDSSDTSLANALSLAADQVDLTGATTSVLNPEKQLETEPPEGESSNFASDTVNIDASRIFKSKISEESNNTNVTTFQSLGVAIFEDHLNEFVDNSVLKKAEQMIPIDSLSGEGIQNMESSSKLTENQESSAEFHFAMAEARGQKITEVQQSTYANTIAPEYQGIEKTCRFEAAANSNLVEPGMIDFESNGSKVISPEITSPSSRPDLARKIPSYTEVVKVLETKDPLTAETIDSINVSMDADGSRSILKDQIELQLEDANLSAAEPIAEELFSDLLNELGESIGSKRGSEIPFVKIEKLTATDLSDGEEISLNERSTEAMEMKENSDITGTTNITENIRSLNSEITTCRSPSGLASQSQDKSCNAGITVSLVRSEMCNEDEETTLVDDEETLEQDDTIEGETKYEPCMSLNKRDALDKDLAEPKMVEVESNANKVICYETTSLAGDFSSASQANLAVETLNELNLEKELEPEESPKVGNMTYKCDKIEVEDTKIPAQEDRNSMYLEDANMTADKPVPEVVIWDHSNELSENCTSKEFEVSFNKAEETGVDYSSGKGMVQTRSSIKINEKIEATAKINNDTAETGEKIFTEMQWSLSSHDSLLITPTGPKVGSQDMQVENAVSSAGCGMSGQEKNEENVEVVEIENEQTINSERELFIGGKLIFDEGCEENFLVDTIACPLLDSTESPCSKGKQNAITVGSCNKIHLETEVKHIFEVFDGEGTNHVSSEEKDNDPFPMRVDHVLVDAEKTCCGEIVNQSLDNNFAATMNGNGISTIRETDVGQDDNIVGEIALSGLKVELGGQGDCKMDAELHDTNTSMLDAILQETDASSMVRTEVPEGINASVSIKMPFEKANCDDLDDQGEGVAPQHDFSSSIGLDGLTSTVGMIIDDSPNVGSMERTLNGNIPQFLPQVTDDIDDVGKTEISIDRKVAGEDRDEYQINTRGPNDVLNGSSVEESRGDPEEIAQAKSDDCEASVKTATFIDCTDNLVVNQPLCLDESKSCNRENEEPHGLHKLHLPSDMANESRDVGSCGKLDIVSSMIPEMEFGCSSISSICATSNEHKQLENPDESHILTNMEMSFFGAIENANAGDSNYSALDKTITECNPSDLKEGNYAACSDAENTKMSAKKDGPQVNEETIEIRKDVSGLNTEMSDSEVVAEVEYKEAFRKETDLLFSQKKSATAKKEGSRSVFLKQLSSSMAKSKNKSNLIQRTPKRLVIQDMKENEPTAKREQMGNQTTPKTSAKRRPLEHVPWKF</sequence>
<name>A0A1R3GA21_COCAP</name>
<feature type="region of interest" description="Disordered" evidence="1">
    <location>
        <begin position="40"/>
        <end position="72"/>
    </location>
</feature>
<evidence type="ECO:0000313" key="2">
    <source>
        <dbReference type="EMBL" id="OMO54860.1"/>
    </source>
</evidence>
<feature type="compositionally biased region" description="Basic and acidic residues" evidence="1">
    <location>
        <begin position="1869"/>
        <end position="1878"/>
    </location>
</feature>
<gene>
    <name evidence="2" type="ORF">CCACVL1_27514</name>
</gene>
<accession>A0A1R3GA21</accession>
<comment type="caution">
    <text evidence="2">The sequence shown here is derived from an EMBL/GenBank/DDBJ whole genome shotgun (WGS) entry which is preliminary data.</text>
</comment>
<reference evidence="2 3" key="1">
    <citation type="submission" date="2013-09" db="EMBL/GenBank/DDBJ databases">
        <title>Corchorus capsularis genome sequencing.</title>
        <authorList>
            <person name="Alam M."/>
            <person name="Haque M.S."/>
            <person name="Islam M.S."/>
            <person name="Emdad E.M."/>
            <person name="Islam M.M."/>
            <person name="Ahmed B."/>
            <person name="Halim A."/>
            <person name="Hossen Q.M.M."/>
            <person name="Hossain M.Z."/>
            <person name="Ahmed R."/>
            <person name="Khan M.M."/>
            <person name="Islam R."/>
            <person name="Rashid M.M."/>
            <person name="Khan S.A."/>
            <person name="Rahman M.S."/>
            <person name="Alam M."/>
        </authorList>
    </citation>
    <scope>NUCLEOTIDE SEQUENCE [LARGE SCALE GENOMIC DNA]</scope>
    <source>
        <strain evidence="3">cv. CVL-1</strain>
        <tissue evidence="2">Whole seedling</tissue>
    </source>
</reference>
<feature type="region of interest" description="Disordered" evidence="1">
    <location>
        <begin position="92"/>
        <end position="206"/>
    </location>
</feature>
<feature type="region of interest" description="Disordered" evidence="1">
    <location>
        <begin position="219"/>
        <end position="294"/>
    </location>
</feature>
<feature type="compositionally biased region" description="Basic and acidic residues" evidence="1">
    <location>
        <begin position="232"/>
        <end position="241"/>
    </location>
</feature>
<proteinExistence type="predicted"/>
<dbReference type="OrthoDB" id="991437at2759"/>
<feature type="region of interest" description="Disordered" evidence="1">
    <location>
        <begin position="1823"/>
        <end position="1878"/>
    </location>
</feature>
<dbReference type="Gramene" id="OMO54860">
    <property type="protein sequence ID" value="OMO54860"/>
    <property type="gene ID" value="CCACVL1_27514"/>
</dbReference>
<organism evidence="2 3">
    <name type="scientific">Corchorus capsularis</name>
    <name type="common">Jute</name>
    <dbReference type="NCBI Taxonomy" id="210143"/>
    <lineage>
        <taxon>Eukaryota</taxon>
        <taxon>Viridiplantae</taxon>
        <taxon>Streptophyta</taxon>
        <taxon>Embryophyta</taxon>
        <taxon>Tracheophyta</taxon>
        <taxon>Spermatophyta</taxon>
        <taxon>Magnoliopsida</taxon>
        <taxon>eudicotyledons</taxon>
        <taxon>Gunneridae</taxon>
        <taxon>Pentapetalae</taxon>
        <taxon>rosids</taxon>
        <taxon>malvids</taxon>
        <taxon>Malvales</taxon>
        <taxon>Malvaceae</taxon>
        <taxon>Grewioideae</taxon>
        <taxon>Apeibeae</taxon>
        <taxon>Corchorus</taxon>
    </lineage>
</organism>
<protein>
    <submittedName>
        <fullName evidence="2">Uncharacterized protein</fullName>
    </submittedName>
</protein>
<feature type="compositionally biased region" description="Polar residues" evidence="1">
    <location>
        <begin position="163"/>
        <end position="172"/>
    </location>
</feature>
<keyword evidence="3" id="KW-1185">Reference proteome</keyword>
<feature type="compositionally biased region" description="Basic and acidic residues" evidence="1">
    <location>
        <begin position="1843"/>
        <end position="1855"/>
    </location>
</feature>
<dbReference type="OMA" id="KQDTHKV"/>
<feature type="compositionally biased region" description="Polar residues" evidence="1">
    <location>
        <begin position="1563"/>
        <end position="1576"/>
    </location>
</feature>
<feature type="region of interest" description="Disordered" evidence="1">
    <location>
        <begin position="310"/>
        <end position="335"/>
    </location>
</feature>